<evidence type="ECO:0000256" key="3">
    <source>
        <dbReference type="ARBA" id="ARBA00013133"/>
    </source>
</evidence>
<dbReference type="InterPro" id="IPR005213">
    <property type="entry name" value="HGWP_repeat"/>
</dbReference>
<evidence type="ECO:0000256" key="1">
    <source>
        <dbReference type="ARBA" id="ARBA00001954"/>
    </source>
</evidence>
<proteinExistence type="inferred from homology"/>
<comment type="catalytic activity">
    <reaction evidence="7">
        <text>L-cysteine + O2 = 3-sulfino-L-alanine + H(+)</text>
        <dbReference type="Rhea" id="RHEA:20441"/>
        <dbReference type="ChEBI" id="CHEBI:15378"/>
        <dbReference type="ChEBI" id="CHEBI:15379"/>
        <dbReference type="ChEBI" id="CHEBI:35235"/>
        <dbReference type="ChEBI" id="CHEBI:61085"/>
        <dbReference type="EC" id="1.13.11.20"/>
    </reaction>
    <physiologicalReaction direction="left-to-right" evidence="7">
        <dbReference type="Rhea" id="RHEA:20442"/>
    </physiologicalReaction>
</comment>
<dbReference type="InterPro" id="IPR012864">
    <property type="entry name" value="PCO/ADO"/>
</dbReference>
<dbReference type="Proteomes" id="UP000000763">
    <property type="component" value="Chromosome 7"/>
</dbReference>
<reference evidence="9" key="1">
    <citation type="journal article" date="2005" name="Nature">
        <title>The map-based sequence of the rice genome.</title>
        <authorList>
            <consortium name="International rice genome sequencing project (IRGSP)"/>
            <person name="Matsumoto T."/>
            <person name="Wu J."/>
            <person name="Kanamori H."/>
            <person name="Katayose Y."/>
            <person name="Fujisawa M."/>
            <person name="Namiki N."/>
            <person name="Mizuno H."/>
            <person name="Yamamoto K."/>
            <person name="Antonio B.A."/>
            <person name="Baba T."/>
            <person name="Sakata K."/>
            <person name="Nagamura Y."/>
            <person name="Aoki H."/>
            <person name="Arikawa K."/>
            <person name="Arita K."/>
            <person name="Bito T."/>
            <person name="Chiden Y."/>
            <person name="Fujitsuka N."/>
            <person name="Fukunaka R."/>
            <person name="Hamada M."/>
            <person name="Harada C."/>
            <person name="Hayashi A."/>
            <person name="Hijishita S."/>
            <person name="Honda M."/>
            <person name="Hosokawa S."/>
            <person name="Ichikawa Y."/>
            <person name="Idonuma A."/>
            <person name="Iijima M."/>
            <person name="Ikeda M."/>
            <person name="Ikeno M."/>
            <person name="Ito K."/>
            <person name="Ito S."/>
            <person name="Ito T."/>
            <person name="Ito Y."/>
            <person name="Ito Y."/>
            <person name="Iwabuchi A."/>
            <person name="Kamiya K."/>
            <person name="Karasawa W."/>
            <person name="Kurita K."/>
            <person name="Katagiri S."/>
            <person name="Kikuta A."/>
            <person name="Kobayashi H."/>
            <person name="Kobayashi N."/>
            <person name="Machita K."/>
            <person name="Maehara T."/>
            <person name="Masukawa M."/>
            <person name="Mizubayashi T."/>
            <person name="Mukai Y."/>
            <person name="Nagasaki H."/>
            <person name="Nagata Y."/>
            <person name="Naito S."/>
            <person name="Nakashima M."/>
            <person name="Nakama Y."/>
            <person name="Nakamichi Y."/>
            <person name="Nakamura M."/>
            <person name="Meguro A."/>
            <person name="Negishi M."/>
            <person name="Ohta I."/>
            <person name="Ohta T."/>
            <person name="Okamoto M."/>
            <person name="Ono N."/>
            <person name="Saji S."/>
            <person name="Sakaguchi M."/>
            <person name="Sakai K."/>
            <person name="Shibata M."/>
            <person name="Shimokawa T."/>
            <person name="Song J."/>
            <person name="Takazaki Y."/>
            <person name="Terasawa K."/>
            <person name="Tsugane M."/>
            <person name="Tsuji K."/>
            <person name="Ueda S."/>
            <person name="Waki K."/>
            <person name="Yamagata H."/>
            <person name="Yamamoto M."/>
            <person name="Yamamoto S."/>
            <person name="Yamane H."/>
            <person name="Yoshiki S."/>
            <person name="Yoshihara R."/>
            <person name="Yukawa K."/>
            <person name="Zhong H."/>
            <person name="Yano M."/>
            <person name="Yuan Q."/>
            <person name="Ouyang S."/>
            <person name="Liu J."/>
            <person name="Jones K.M."/>
            <person name="Gansberger K."/>
            <person name="Moffat K."/>
            <person name="Hill J."/>
            <person name="Bera J."/>
            <person name="Fadrosh D."/>
            <person name="Jin S."/>
            <person name="Johri S."/>
            <person name="Kim M."/>
            <person name="Overton L."/>
            <person name="Reardon M."/>
            <person name="Tsitrin T."/>
            <person name="Vuong H."/>
            <person name="Weaver B."/>
            <person name="Ciecko A."/>
            <person name="Tallon L."/>
            <person name="Jackson J."/>
            <person name="Pai G."/>
            <person name="Aken S.V."/>
            <person name="Utterback T."/>
            <person name="Reidmuller S."/>
            <person name="Feldblyum T."/>
            <person name="Hsiao J."/>
            <person name="Zismann V."/>
            <person name="Iobst S."/>
            <person name="de Vazeille A.R."/>
            <person name="Buell C.R."/>
            <person name="Ying K."/>
            <person name="Li Y."/>
            <person name="Lu T."/>
            <person name="Huang Y."/>
            <person name="Zhao Q."/>
            <person name="Feng Q."/>
            <person name="Zhang L."/>
            <person name="Zhu J."/>
            <person name="Weng Q."/>
            <person name="Mu J."/>
            <person name="Lu Y."/>
            <person name="Fan D."/>
            <person name="Liu Y."/>
            <person name="Guan J."/>
            <person name="Zhang Y."/>
            <person name="Yu S."/>
            <person name="Liu X."/>
            <person name="Zhang Y."/>
            <person name="Hong G."/>
            <person name="Han B."/>
            <person name="Choisne N."/>
            <person name="Demange N."/>
            <person name="Orjeda G."/>
            <person name="Samain S."/>
            <person name="Cattolico L."/>
            <person name="Pelletier E."/>
            <person name="Couloux A."/>
            <person name="Segurens B."/>
            <person name="Wincker P."/>
            <person name="D'Hont A."/>
            <person name="Scarpelli C."/>
            <person name="Weissenbach J."/>
            <person name="Salanoubat M."/>
            <person name="Quetier F."/>
            <person name="Yu Y."/>
            <person name="Kim H.R."/>
            <person name="Rambo T."/>
            <person name="Currie J."/>
            <person name="Collura K."/>
            <person name="Luo M."/>
            <person name="Yang T."/>
            <person name="Ammiraju J.S.S."/>
            <person name="Engler F."/>
            <person name="Soderlund C."/>
            <person name="Wing R.A."/>
            <person name="Palmer L.E."/>
            <person name="de la Bastide M."/>
            <person name="Spiegel L."/>
            <person name="Nascimento L."/>
            <person name="Zutavern T."/>
            <person name="O'Shaughnessy A."/>
            <person name="Dike S."/>
            <person name="Dedhia N."/>
            <person name="Preston R."/>
            <person name="Balija V."/>
            <person name="McCombie W.R."/>
            <person name="Chow T."/>
            <person name="Chen H."/>
            <person name="Chung M."/>
            <person name="Chen C."/>
            <person name="Shaw J."/>
            <person name="Wu H."/>
            <person name="Hsiao K."/>
            <person name="Chao Y."/>
            <person name="Chu M."/>
            <person name="Cheng C."/>
            <person name="Hour A."/>
            <person name="Lee P."/>
            <person name="Lin S."/>
            <person name="Lin Y."/>
            <person name="Liou J."/>
            <person name="Liu S."/>
            <person name="Hsing Y."/>
            <person name="Raghuvanshi S."/>
            <person name="Mohanty A."/>
            <person name="Bharti A.K."/>
            <person name="Gaur A."/>
            <person name="Gupta V."/>
            <person name="Kumar D."/>
            <person name="Ravi V."/>
            <person name="Vij S."/>
            <person name="Kapur A."/>
            <person name="Khurana P."/>
            <person name="Khurana P."/>
            <person name="Khurana J.P."/>
            <person name="Tyagi A.K."/>
            <person name="Gaikwad K."/>
            <person name="Singh A."/>
            <person name="Dalal V."/>
            <person name="Srivastava S."/>
            <person name="Dixit A."/>
            <person name="Pal A.K."/>
            <person name="Ghazi I.A."/>
            <person name="Yadav M."/>
            <person name="Pandit A."/>
            <person name="Bhargava A."/>
            <person name="Sureshbabu K."/>
            <person name="Batra K."/>
            <person name="Sharma T.R."/>
            <person name="Mohapatra T."/>
            <person name="Singh N.K."/>
            <person name="Messing J."/>
            <person name="Nelson A.B."/>
            <person name="Fuks G."/>
            <person name="Kavchok S."/>
            <person name="Keizer G."/>
            <person name="Linton E."/>
            <person name="Llaca V."/>
            <person name="Song R."/>
            <person name="Tanyolac B."/>
            <person name="Young S."/>
            <person name="Ho-Il K."/>
            <person name="Hahn J.H."/>
            <person name="Sangsakoo G."/>
            <person name="Vanavichit A."/>
            <person name="de Mattos Luiz.A.T."/>
            <person name="Zimmer P.D."/>
            <person name="Malone G."/>
            <person name="Dellagostin O."/>
            <person name="de Oliveira A.C."/>
            <person name="Bevan M."/>
            <person name="Bancroft I."/>
            <person name="Minx P."/>
            <person name="Cordum H."/>
            <person name="Wilson R."/>
            <person name="Cheng Z."/>
            <person name="Jin W."/>
            <person name="Jiang J."/>
            <person name="Leong S.A."/>
            <person name="Iwama H."/>
            <person name="Gojobori T."/>
            <person name="Itoh T."/>
            <person name="Niimura Y."/>
            <person name="Fujii Y."/>
            <person name="Habara T."/>
            <person name="Sakai H."/>
            <person name="Sato Y."/>
            <person name="Wilson G."/>
            <person name="Kumar K."/>
            <person name="McCouch S."/>
            <person name="Juretic N."/>
            <person name="Hoen D."/>
            <person name="Wright S."/>
            <person name="Bruskiewich R."/>
            <person name="Bureau T."/>
            <person name="Miyao A."/>
            <person name="Hirochika H."/>
            <person name="Nishikawa T."/>
            <person name="Kadowaki K."/>
            <person name="Sugiura M."/>
            <person name="Burr B."/>
            <person name="Sasaki T."/>
        </authorList>
    </citation>
    <scope>NUCLEOTIDE SEQUENCE [LARGE SCALE GENOMIC DNA]</scope>
    <source>
        <strain evidence="9">cv. Nipponbare</strain>
    </source>
</reference>
<name>Q8H4P3_ORYSJ</name>
<dbReference type="GO" id="GO:0017172">
    <property type="term" value="F:cysteine dioxygenase activity"/>
    <property type="evidence" value="ECO:0007669"/>
    <property type="project" value="UniProtKB-EC"/>
</dbReference>
<evidence type="ECO:0000256" key="6">
    <source>
        <dbReference type="ARBA" id="ARBA00023004"/>
    </source>
</evidence>
<dbReference type="Pfam" id="PF03578">
    <property type="entry name" value="HGWP"/>
    <property type="match status" value="2"/>
</dbReference>
<keyword evidence="6" id="KW-0408">Iron</keyword>
<dbReference type="EMBL" id="AP003963">
    <property type="protein sequence ID" value="BAC19996.1"/>
    <property type="molecule type" value="Genomic_DNA"/>
</dbReference>
<keyword evidence="4" id="KW-0479">Metal-binding</keyword>
<keyword evidence="5" id="KW-0560">Oxidoreductase</keyword>
<protein>
    <recommendedName>
        <fullName evidence="3">cysteine dioxygenase</fullName>
        <ecNumber evidence="3">1.13.11.20</ecNumber>
    </recommendedName>
</protein>
<evidence type="ECO:0000313" key="9">
    <source>
        <dbReference type="Proteomes" id="UP000000763"/>
    </source>
</evidence>
<dbReference type="GO" id="GO:0046872">
    <property type="term" value="F:metal ion binding"/>
    <property type="evidence" value="ECO:0007669"/>
    <property type="project" value="UniProtKB-KW"/>
</dbReference>
<gene>
    <name evidence="8" type="primary">OJ1779_B07.105</name>
</gene>
<evidence type="ECO:0000256" key="4">
    <source>
        <dbReference type="ARBA" id="ARBA00022723"/>
    </source>
</evidence>
<organism evidence="8 9">
    <name type="scientific">Oryza sativa subsp. japonica</name>
    <name type="common">Rice</name>
    <dbReference type="NCBI Taxonomy" id="39947"/>
    <lineage>
        <taxon>Eukaryota</taxon>
        <taxon>Viridiplantae</taxon>
        <taxon>Streptophyta</taxon>
        <taxon>Embryophyta</taxon>
        <taxon>Tracheophyta</taxon>
        <taxon>Spermatophyta</taxon>
        <taxon>Magnoliopsida</taxon>
        <taxon>Liliopsida</taxon>
        <taxon>Poales</taxon>
        <taxon>Poaceae</taxon>
        <taxon>BOP clade</taxon>
        <taxon>Oryzoideae</taxon>
        <taxon>Oryzeae</taxon>
        <taxon>Oryzinae</taxon>
        <taxon>Oryza</taxon>
        <taxon>Oryza sativa</taxon>
    </lineage>
</organism>
<reference evidence="9" key="2">
    <citation type="journal article" date="2008" name="Nucleic Acids Res.">
        <title>The rice annotation project database (RAP-DB): 2008 update.</title>
        <authorList>
            <consortium name="The rice annotation project (RAP)"/>
        </authorList>
    </citation>
    <scope>GENOME REANNOTATION</scope>
    <source>
        <strain evidence="9">cv. Nipponbare</strain>
    </source>
</reference>
<comment type="similarity">
    <text evidence="2">Belongs to the cysteine dioxygenase family.</text>
</comment>
<dbReference type="AlphaFoldDB" id="Q8H4P3"/>
<dbReference type="PANTHER" id="PTHR22966">
    <property type="entry name" value="2-AMINOETHANETHIOL DIOXYGENASE"/>
    <property type="match status" value="1"/>
</dbReference>
<sequence>MGIHVFTDRLAFAAADWCFRLHGWPIMLPLLGIYDFTTGLPPSPPTGVFAYMVGWSHHRCWASTSSPPACLRRRRLVPSPTRLAYYAAAVGRLRLHHRPASVAADWSPRLYGRLVTPPLMGIVIYTAGLPPSPPTGVPAYTVGWSHHRSWVSTSSPTGWPSPTGVSACTAGLLCHCCWTSTSSPLAHLRCRRLVFPLTRLAYYAAISGHLRFHRRPPSSPPTGVFIVIDGRLCSLIGHFCHHQGEYYKAKSSFILFFI</sequence>
<evidence type="ECO:0000256" key="7">
    <source>
        <dbReference type="ARBA" id="ARBA00024284"/>
    </source>
</evidence>
<evidence type="ECO:0000256" key="2">
    <source>
        <dbReference type="ARBA" id="ARBA00006622"/>
    </source>
</evidence>
<evidence type="ECO:0000256" key="5">
    <source>
        <dbReference type="ARBA" id="ARBA00023002"/>
    </source>
</evidence>
<dbReference type="PANTHER" id="PTHR22966:SF29">
    <property type="entry name" value="PLANT CYSTEINE OXIDASE 3"/>
    <property type="match status" value="1"/>
</dbReference>
<accession>Q8H4P3</accession>
<dbReference type="EC" id="1.13.11.20" evidence="3"/>
<comment type="cofactor">
    <cofactor evidence="1">
        <name>Fe(2+)</name>
        <dbReference type="ChEBI" id="CHEBI:29033"/>
    </cofactor>
</comment>
<evidence type="ECO:0000313" key="8">
    <source>
        <dbReference type="EMBL" id="BAC19996.1"/>
    </source>
</evidence>